<dbReference type="Proteomes" id="UP000837857">
    <property type="component" value="Chromosome 11"/>
</dbReference>
<proteinExistence type="predicted"/>
<keyword evidence="1" id="KW-0732">Signal</keyword>
<feature type="non-terminal residue" evidence="2">
    <location>
        <position position="68"/>
    </location>
</feature>
<protein>
    <submittedName>
        <fullName evidence="2">Uncharacterized protein</fullName>
    </submittedName>
</protein>
<evidence type="ECO:0000313" key="2">
    <source>
        <dbReference type="EMBL" id="CAH2039649.1"/>
    </source>
</evidence>
<sequence>MIGKLIVMFAILALAFARPQLYSGYGYSGYSGSYPGYYGYSGYANPYSYGSYGAYGAAPYSNFGYGYY</sequence>
<name>A0ABN8HQ45_9NEOP</name>
<gene>
    <name evidence="2" type="ORF">IPOD504_LOCUS1855</name>
</gene>
<evidence type="ECO:0000256" key="1">
    <source>
        <dbReference type="SAM" id="SignalP"/>
    </source>
</evidence>
<reference evidence="2" key="1">
    <citation type="submission" date="2022-03" db="EMBL/GenBank/DDBJ databases">
        <authorList>
            <person name="Martin H S."/>
        </authorList>
    </citation>
    <scope>NUCLEOTIDE SEQUENCE</scope>
</reference>
<accession>A0ABN8HQ45</accession>
<feature type="signal peptide" evidence="1">
    <location>
        <begin position="1"/>
        <end position="17"/>
    </location>
</feature>
<organism evidence="2 3">
    <name type="scientific">Iphiclides podalirius</name>
    <name type="common">scarce swallowtail</name>
    <dbReference type="NCBI Taxonomy" id="110791"/>
    <lineage>
        <taxon>Eukaryota</taxon>
        <taxon>Metazoa</taxon>
        <taxon>Ecdysozoa</taxon>
        <taxon>Arthropoda</taxon>
        <taxon>Hexapoda</taxon>
        <taxon>Insecta</taxon>
        <taxon>Pterygota</taxon>
        <taxon>Neoptera</taxon>
        <taxon>Endopterygota</taxon>
        <taxon>Lepidoptera</taxon>
        <taxon>Glossata</taxon>
        <taxon>Ditrysia</taxon>
        <taxon>Papilionoidea</taxon>
        <taxon>Papilionidae</taxon>
        <taxon>Papilioninae</taxon>
        <taxon>Iphiclides</taxon>
    </lineage>
</organism>
<keyword evidence="3" id="KW-1185">Reference proteome</keyword>
<feature type="chain" id="PRO_5046613546" evidence="1">
    <location>
        <begin position="18"/>
        <end position="68"/>
    </location>
</feature>
<dbReference type="EMBL" id="OW152823">
    <property type="protein sequence ID" value="CAH2039649.1"/>
    <property type="molecule type" value="Genomic_DNA"/>
</dbReference>
<evidence type="ECO:0000313" key="3">
    <source>
        <dbReference type="Proteomes" id="UP000837857"/>
    </source>
</evidence>